<gene>
    <name evidence="2" type="primary">opgC</name>
    <name evidence="2" type="ORF">WKW82_18740</name>
</gene>
<organism evidence="2 3">
    <name type="scientific">Variovorax rhizosphaerae</name>
    <dbReference type="NCBI Taxonomy" id="1836200"/>
    <lineage>
        <taxon>Bacteria</taxon>
        <taxon>Pseudomonadati</taxon>
        <taxon>Pseudomonadota</taxon>
        <taxon>Betaproteobacteria</taxon>
        <taxon>Burkholderiales</taxon>
        <taxon>Comamonadaceae</taxon>
        <taxon>Variovorax</taxon>
    </lineage>
</organism>
<evidence type="ECO:0000256" key="1">
    <source>
        <dbReference type="SAM" id="Phobius"/>
    </source>
</evidence>
<feature type="transmembrane region" description="Helical" evidence="1">
    <location>
        <begin position="77"/>
        <end position="99"/>
    </location>
</feature>
<feature type="transmembrane region" description="Helical" evidence="1">
    <location>
        <begin position="346"/>
        <end position="366"/>
    </location>
</feature>
<dbReference type="PANTHER" id="PTHR38592:SF3">
    <property type="entry name" value="BLL4819 PROTEIN"/>
    <property type="match status" value="1"/>
</dbReference>
<keyword evidence="3" id="KW-1185">Reference proteome</keyword>
<dbReference type="Proteomes" id="UP001385892">
    <property type="component" value="Unassembled WGS sequence"/>
</dbReference>
<protein>
    <submittedName>
        <fullName evidence="2">OpgC domain-containing protein</fullName>
    </submittedName>
</protein>
<dbReference type="InterPro" id="IPR014550">
    <property type="entry name" value="UCP028704_OpgC"/>
</dbReference>
<proteinExistence type="predicted"/>
<comment type="caution">
    <text evidence="2">The sequence shown here is derived from an EMBL/GenBank/DDBJ whole genome shotgun (WGS) entry which is preliminary data.</text>
</comment>
<accession>A0ABU8WME8</accession>
<keyword evidence="1" id="KW-1133">Transmembrane helix</keyword>
<feature type="transmembrane region" description="Helical" evidence="1">
    <location>
        <begin position="275"/>
        <end position="293"/>
    </location>
</feature>
<name>A0ABU8WME8_9BURK</name>
<evidence type="ECO:0000313" key="3">
    <source>
        <dbReference type="Proteomes" id="UP001385892"/>
    </source>
</evidence>
<dbReference type="RefSeq" id="WP_340343825.1">
    <property type="nucleotide sequence ID" value="NZ_JBBKZT010000008.1"/>
</dbReference>
<keyword evidence="1" id="KW-0472">Membrane</keyword>
<dbReference type="Pfam" id="PF10129">
    <property type="entry name" value="OpgC_C"/>
    <property type="match status" value="1"/>
</dbReference>
<feature type="transmembrane region" description="Helical" evidence="1">
    <location>
        <begin position="35"/>
        <end position="56"/>
    </location>
</feature>
<feature type="transmembrane region" description="Helical" evidence="1">
    <location>
        <begin position="201"/>
        <end position="218"/>
    </location>
</feature>
<sequence>MKRQWEIDALRGLMLVLMTLTHLPSRLTDPLGQPFGFVSAAEGFVLLSAYVSGLVYSRLAQRQGITAMRWAFGRRALKVWLAQAATLLLLFTVIAGLGVRFEQPAVTDLVSYYLAQPRDAFVSGLLLVYEPPLLDILPMYIFFMLVSPWVLGFALRHGWGLVMIASVALWGMAQFGLSEWAYGVAVRQFGLSVPYEEMGSFNTFAWQFVWFTGMWIGMGRQAQGAKPLHFPWWVVVSSIVVAAYCFVWRHFGDDGQAPYGGDVAMNLLFDKWQLGPFRVINFAALGVLAVRFGPSVIERLPRSRMRPLEAMGSASLPVFCAHLVAVLLTLAFYGSNQLARPAWGDALLLAAVFAWLYAVARMTLWWERRGSRIR</sequence>
<reference evidence="2 3" key="1">
    <citation type="submission" date="2024-03" db="EMBL/GenBank/DDBJ databases">
        <title>Novel species of the genus Variovorax.</title>
        <authorList>
            <person name="Liu Q."/>
            <person name="Xin Y.-H."/>
        </authorList>
    </citation>
    <scope>NUCLEOTIDE SEQUENCE [LARGE SCALE GENOMIC DNA]</scope>
    <source>
        <strain evidence="2 3">KACC 18900</strain>
    </source>
</reference>
<feature type="transmembrane region" description="Helical" evidence="1">
    <location>
        <begin position="136"/>
        <end position="154"/>
    </location>
</feature>
<keyword evidence="1" id="KW-0812">Transmembrane</keyword>
<feature type="transmembrane region" description="Helical" evidence="1">
    <location>
        <begin position="161"/>
        <end position="181"/>
    </location>
</feature>
<evidence type="ECO:0000313" key="2">
    <source>
        <dbReference type="EMBL" id="MEJ8848702.1"/>
    </source>
</evidence>
<dbReference type="EMBL" id="JBBKZT010000008">
    <property type="protein sequence ID" value="MEJ8848702.1"/>
    <property type="molecule type" value="Genomic_DNA"/>
</dbReference>
<dbReference type="PANTHER" id="PTHR38592">
    <property type="entry name" value="BLL4819 PROTEIN"/>
    <property type="match status" value="1"/>
</dbReference>
<feature type="transmembrane region" description="Helical" evidence="1">
    <location>
        <begin position="230"/>
        <end position="251"/>
    </location>
</feature>
<feature type="transmembrane region" description="Helical" evidence="1">
    <location>
        <begin position="7"/>
        <end position="23"/>
    </location>
</feature>
<feature type="transmembrane region" description="Helical" evidence="1">
    <location>
        <begin position="314"/>
        <end position="334"/>
    </location>
</feature>
<dbReference type="PIRSF" id="PIRSF028704">
    <property type="entry name" value="UPC028704"/>
    <property type="match status" value="1"/>
</dbReference>